<dbReference type="RefSeq" id="WP_143217205.1">
    <property type="nucleotide sequence ID" value="NZ_BAMW01000172.1"/>
</dbReference>
<protein>
    <submittedName>
        <fullName evidence="2">Uncharacterized protein</fullName>
    </submittedName>
</protein>
<evidence type="ECO:0000313" key="4">
    <source>
        <dbReference type="Proteomes" id="UP000321104"/>
    </source>
</evidence>
<name>A0A6N3TAH8_9PROT</name>
<reference evidence="1 3" key="1">
    <citation type="submission" date="2012-11" db="EMBL/GenBank/DDBJ databases">
        <title>Whole genome sequence of Acetobacter indonesiensis 5H-1.</title>
        <authorList>
            <person name="Azuma Y."/>
            <person name="Higashiura N."/>
            <person name="Hirakawa H."/>
            <person name="Matsushita K."/>
        </authorList>
    </citation>
    <scope>NUCLEOTIDE SEQUENCE [LARGE SCALE GENOMIC DNA]</scope>
    <source>
        <strain evidence="1 3">5H-1</strain>
    </source>
</reference>
<dbReference type="Proteomes" id="UP000032673">
    <property type="component" value="Unassembled WGS sequence"/>
</dbReference>
<organism evidence="2 4">
    <name type="scientific">Acetobacter indonesiensis</name>
    <dbReference type="NCBI Taxonomy" id="104101"/>
    <lineage>
        <taxon>Bacteria</taxon>
        <taxon>Pseudomonadati</taxon>
        <taxon>Pseudomonadota</taxon>
        <taxon>Alphaproteobacteria</taxon>
        <taxon>Acetobacterales</taxon>
        <taxon>Acetobacteraceae</taxon>
        <taxon>Acetobacter</taxon>
    </lineage>
</organism>
<evidence type="ECO:0000313" key="3">
    <source>
        <dbReference type="Proteomes" id="UP000032673"/>
    </source>
</evidence>
<dbReference type="Proteomes" id="UP000321104">
    <property type="component" value="Unassembled WGS sequence"/>
</dbReference>
<proteinExistence type="predicted"/>
<dbReference type="EMBL" id="BAMW01000172">
    <property type="protein sequence ID" value="GAN64719.1"/>
    <property type="molecule type" value="Genomic_DNA"/>
</dbReference>
<evidence type="ECO:0000313" key="2">
    <source>
        <dbReference type="EMBL" id="GEN04917.1"/>
    </source>
</evidence>
<reference evidence="2 4" key="2">
    <citation type="submission" date="2019-07" db="EMBL/GenBank/DDBJ databases">
        <title>Whole genome shotgun sequence of Acetobacter indonesiensis NBRC 16471.</title>
        <authorList>
            <person name="Hosoyama A."/>
            <person name="Uohara A."/>
            <person name="Ohji S."/>
            <person name="Ichikawa N."/>
        </authorList>
    </citation>
    <scope>NUCLEOTIDE SEQUENCE [LARGE SCALE GENOMIC DNA]</scope>
    <source>
        <strain evidence="2 4">NBRC 16471</strain>
    </source>
</reference>
<accession>A0A6N3TAH8</accession>
<sequence>MSSVSNVPNASDMIVVGETDWNNQDFRLPIGEGVKDGKIIDYTAPSPSVSLQDQAVSLLKTQQVYVMQNYTVYGEDTPSNWLTYLKSLRDIATGIDTTSTELPTAPEA</sequence>
<comment type="caution">
    <text evidence="2">The sequence shown here is derived from an EMBL/GenBank/DDBJ whole genome shotgun (WGS) entry which is preliminary data.</text>
</comment>
<dbReference type="EMBL" id="BJXQ01000043">
    <property type="protein sequence ID" value="GEN04917.1"/>
    <property type="molecule type" value="Genomic_DNA"/>
</dbReference>
<evidence type="ECO:0000313" key="1">
    <source>
        <dbReference type="EMBL" id="GAN64719.1"/>
    </source>
</evidence>
<dbReference type="AlphaFoldDB" id="A0A6N3TAH8"/>
<keyword evidence="3" id="KW-1185">Reference proteome</keyword>
<gene>
    <name evidence="1" type="ORF">Abin_213_005</name>
    <name evidence="2" type="ORF">AIN02nite_29420</name>
</gene>